<proteinExistence type="predicted"/>
<protein>
    <submittedName>
        <fullName evidence="1">Uncharacterized protein</fullName>
    </submittedName>
</protein>
<name>A0A0V1HYJ9_9BILA</name>
<accession>A0A0V1HYJ9</accession>
<evidence type="ECO:0000313" key="1">
    <source>
        <dbReference type="EMBL" id="KRZ15795.1"/>
    </source>
</evidence>
<dbReference type="Proteomes" id="UP000055024">
    <property type="component" value="Unassembled WGS sequence"/>
</dbReference>
<dbReference type="EMBL" id="JYDP01000015">
    <property type="protein sequence ID" value="KRZ15795.1"/>
    <property type="molecule type" value="Genomic_DNA"/>
</dbReference>
<dbReference type="AlphaFoldDB" id="A0A0V1HYJ9"/>
<reference evidence="1 2" key="1">
    <citation type="submission" date="2015-01" db="EMBL/GenBank/DDBJ databases">
        <title>Evolution of Trichinella species and genotypes.</title>
        <authorList>
            <person name="Korhonen P.K."/>
            <person name="Edoardo P."/>
            <person name="Giuseppe L.R."/>
            <person name="Gasser R.B."/>
        </authorList>
    </citation>
    <scope>NUCLEOTIDE SEQUENCE [LARGE SCALE GENOMIC DNA]</scope>
    <source>
        <strain evidence="1">ISS1029</strain>
    </source>
</reference>
<gene>
    <name evidence="1" type="ORF">T11_10033</name>
</gene>
<organism evidence="1 2">
    <name type="scientific">Trichinella zimbabwensis</name>
    <dbReference type="NCBI Taxonomy" id="268475"/>
    <lineage>
        <taxon>Eukaryota</taxon>
        <taxon>Metazoa</taxon>
        <taxon>Ecdysozoa</taxon>
        <taxon>Nematoda</taxon>
        <taxon>Enoplea</taxon>
        <taxon>Dorylaimia</taxon>
        <taxon>Trichinellida</taxon>
        <taxon>Trichinellidae</taxon>
        <taxon>Trichinella</taxon>
    </lineage>
</organism>
<sequence length="80" mass="8953">MIQTRKLLMDRVNTSIILNTKPEVAIRTSVSQHGSKGDTKGVKGIKSILNANMLKKLSIFKTEAKFSALTFNKKFQNNKT</sequence>
<comment type="caution">
    <text evidence="1">The sequence shown here is derived from an EMBL/GenBank/DDBJ whole genome shotgun (WGS) entry which is preliminary data.</text>
</comment>
<keyword evidence="2" id="KW-1185">Reference proteome</keyword>
<evidence type="ECO:0000313" key="2">
    <source>
        <dbReference type="Proteomes" id="UP000055024"/>
    </source>
</evidence>